<dbReference type="InterPro" id="IPR027417">
    <property type="entry name" value="P-loop_NTPase"/>
</dbReference>
<feature type="transmembrane region" description="Helical" evidence="9">
    <location>
        <begin position="328"/>
        <end position="352"/>
    </location>
</feature>
<evidence type="ECO:0000256" key="5">
    <source>
        <dbReference type="ARBA" id="ARBA00022741"/>
    </source>
</evidence>
<dbReference type="InterPro" id="IPR026082">
    <property type="entry name" value="ABCA"/>
</dbReference>
<evidence type="ECO:0000256" key="9">
    <source>
        <dbReference type="SAM" id="Phobius"/>
    </source>
</evidence>
<dbReference type="GO" id="GO:0016887">
    <property type="term" value="F:ATP hydrolysis activity"/>
    <property type="evidence" value="ECO:0007669"/>
    <property type="project" value="InterPro"/>
</dbReference>
<dbReference type="GO" id="GO:0140359">
    <property type="term" value="F:ABC-type transporter activity"/>
    <property type="evidence" value="ECO:0007669"/>
    <property type="project" value="InterPro"/>
</dbReference>
<evidence type="ECO:0000256" key="4">
    <source>
        <dbReference type="ARBA" id="ARBA00022737"/>
    </source>
</evidence>
<comment type="subcellular location">
    <subcellularLocation>
        <location evidence="1">Membrane</location>
        <topology evidence="1">Multi-pass membrane protein</topology>
    </subcellularLocation>
</comment>
<evidence type="ECO:0000256" key="2">
    <source>
        <dbReference type="ARBA" id="ARBA00022448"/>
    </source>
</evidence>
<dbReference type="InterPro" id="IPR013525">
    <property type="entry name" value="ABC2_TM"/>
</dbReference>
<dbReference type="RefSeq" id="XP_004994044.1">
    <property type="nucleotide sequence ID" value="XM_004993987.1"/>
</dbReference>
<dbReference type="SMART" id="SM00382">
    <property type="entry name" value="AAA"/>
    <property type="match status" value="2"/>
</dbReference>
<feature type="domain" description="ABC transporter" evidence="10">
    <location>
        <begin position="512"/>
        <end position="741"/>
    </location>
</feature>
<dbReference type="InterPro" id="IPR056264">
    <property type="entry name" value="R2_ABCA1-4-like"/>
</dbReference>
<name>F2U9I6_SALR5</name>
<dbReference type="OrthoDB" id="6512918at2759"/>
<dbReference type="FunCoup" id="F2U9I6">
    <property type="interactions" value="636"/>
</dbReference>
<evidence type="ECO:0000256" key="3">
    <source>
        <dbReference type="ARBA" id="ARBA00022692"/>
    </source>
</evidence>
<proteinExistence type="predicted"/>
<evidence type="ECO:0000256" key="8">
    <source>
        <dbReference type="ARBA" id="ARBA00023136"/>
    </source>
</evidence>
<feature type="transmembrane region" description="Helical" evidence="9">
    <location>
        <begin position="1250"/>
        <end position="1271"/>
    </location>
</feature>
<feature type="transmembrane region" description="Helical" evidence="9">
    <location>
        <begin position="1220"/>
        <end position="1243"/>
    </location>
</feature>
<protein>
    <submittedName>
        <fullName evidence="11">ATP-binding cassette</fullName>
    </submittedName>
</protein>
<dbReference type="Pfam" id="PF12698">
    <property type="entry name" value="ABC2_membrane_3"/>
    <property type="match status" value="2"/>
</dbReference>
<dbReference type="InParanoid" id="F2U9I6"/>
<keyword evidence="12" id="KW-1185">Reference proteome</keyword>
<feature type="domain" description="ABC transporter" evidence="10">
    <location>
        <begin position="1449"/>
        <end position="1688"/>
    </location>
</feature>
<dbReference type="KEGG" id="sre:PTSG_04722"/>
<dbReference type="Pfam" id="PF00005">
    <property type="entry name" value="ABC_tran"/>
    <property type="match status" value="2"/>
</dbReference>
<keyword evidence="2" id="KW-0813">Transport</keyword>
<feature type="transmembrane region" description="Helical" evidence="9">
    <location>
        <begin position="243"/>
        <end position="268"/>
    </location>
</feature>
<dbReference type="FunFam" id="3.40.50.300:FF:000327">
    <property type="entry name" value="ATP-binding cassette sub-family A member 3"/>
    <property type="match status" value="1"/>
</dbReference>
<feature type="transmembrane region" description="Helical" evidence="9">
    <location>
        <begin position="294"/>
        <end position="316"/>
    </location>
</feature>
<dbReference type="InterPro" id="IPR003439">
    <property type="entry name" value="ABC_transporter-like_ATP-bd"/>
</dbReference>
<evidence type="ECO:0000256" key="6">
    <source>
        <dbReference type="ARBA" id="ARBA00022840"/>
    </source>
</evidence>
<evidence type="ECO:0000313" key="12">
    <source>
        <dbReference type="Proteomes" id="UP000007799"/>
    </source>
</evidence>
<evidence type="ECO:0000256" key="1">
    <source>
        <dbReference type="ARBA" id="ARBA00004141"/>
    </source>
</evidence>
<keyword evidence="4" id="KW-0677">Repeat</keyword>
<keyword evidence="6 11" id="KW-0067">ATP-binding</keyword>
<dbReference type="EMBL" id="GL832965">
    <property type="protein sequence ID" value="EGD73013.1"/>
    <property type="molecule type" value="Genomic_DNA"/>
</dbReference>
<dbReference type="FunFam" id="3.40.50.300:FF:000298">
    <property type="entry name" value="ATP-binding cassette sub-family A member 12"/>
    <property type="match status" value="1"/>
</dbReference>
<dbReference type="PANTHER" id="PTHR19229">
    <property type="entry name" value="ATP-BINDING CASSETTE TRANSPORTER SUBFAMILY A ABCA"/>
    <property type="match status" value="1"/>
</dbReference>
<sequence>MSIGLLLWKNFTLARRRPWATAFEIILPIAFMCILVGVRQSTLKKAKHECVGGCVYDEFSPSNTGIMLPPCPKGWTMYYTPNTPNVTEIMSSTAAYLATYSDNMTLSAMKGFASEDAMVSELVSIGSGCKFGVVMSKPTTDTYDYTLRFDSTPGGYDVKASFGSRWMTTISFPEFQLLGPRDDSDLLSATYGSSPGYAQYGFTQAQHAINMAIANATGLQDVVDTLSRVRLQRMPYPEYLDDGFLYAIKFGLPLLLMIALLFTALTVVRNIVHEKERRLKESMKMMGLKNWNHWLAWFIQAFSFLAVSMTVIAFICKGGQVLQHSDPTVIWVYLLAFALATVNLCFLISVFFTKASTGAAAGGIIWFCTYVPYMFIGPRYQAMSFSTKQSSCFVSTTAMAIGAQLIAEFEGRGDGVQWATLTDPVSADDPFTFGTIIGMLLFDSIVYAVLTWYIEAVFPGEYGIPLPWYFPLTKSYWCGATLAAEHDPLMGKGVAVNADNFEAEPEGLHAGVRIQDLRKVFGTKVAVAGTRLNMYEGQITALLGHNGAGKTTTMSMLTGLYPPTSGTAIVNGHDIRTDINGVRRSLGICPQHDVLFDTLTVEEHLAFFCKLKGVPKPEIQTHIDEMIESLQLPDKRHAMVKTLSGGMKRKLSCAIAIVGGSKVVFLDEPTSGMDPSARRATWDLLSKYKHTCTMILSTHFLDEADLLGDRIAIMSEGVVECCGSSTFLKSRYGVGYHMIVVKDKNCKPDTIAALIKQHVPTATLEADIGAEMTFLLPRTCSSAFPQLFHELEQQKQVLGLLSVGVSVTTMEEVFLKVGERAAAATLTNENEDAGSADKDGLLAHRGHGSVSSRGGYGALTTDGDEVAVGGGSGNNPNGGYTSDLQSDLHALDEESSDETALLMPVSAYDRLNTGFKLKTQQLHAMLVKRMLHSKRNFTAVFTQLLLPMAFVLIALVVAKTYPGPKDDPARQLYDFTSSYGPNTLLYSSQFGSNDSSTFVPATPVTQKLAGSLQRVVLGASETPEQQAFEDIAKSGISFNDTATFVLKLIGNAPDKVAKFNKKDLLSAAFRPTPNSTTVEPLALFNGQAYHTIVEALGMVDSALLHAFSDGSVSVRATNFPLPRSPLEKAQDQGDSQQGFYIAFTILFGMAFLVSSFVLFLVVERANKAKHIQFVSGVDIVSYWAASYAWDVLNFLLPTVGCIILFLIFNVQEYAEERLGYVVLLFVLYGFAVIPTMYLASFLFSTPSKAYTMMTVVNIVTGLAAMLTVSILETVEPSVATQLKSAFLFLPNYCFGQALSDIYNNYQSLQVIEQLLPLCRMFAPGASIDTCCNLAEKIPSKDLPFQLQCQTDFLSMSLPGIGRYVLCLVAQAIVFFLLVLAVEAKLVRAVVNMIIKPPEAKSGLPDGEDEDVRQEREDVLRKVSGLQSHIRSTNSSVSEMHELPGSRDVLLVNNLSKTFSISKGACGSEPKYAVDRLSFAVPNGQCFGLLGVNGAGKTTTFRMLTGDEVMTAGSAQLNGFDIRTQMAQARQHMGYCPQFDGLIELMTGRELLVMYARLRGVPEQGIPSLVNDLIHELMLEKHADKPCGTYSGGNKRKLSTAIALCGPSPVIYLDEPTTGMDPGARRFLWNTLLRVMQSGRSIVLTSHSMEECEALCTRLAIMVNGRFQCIGSLQRLKDRFGRSLNVVITAPRESMAQLKDFFASKFPTMNITDEHQNQITFELSGERKWSYVFTVMEEAKQNFPIRDYSVSQTTLEQVFLRFAKHQFDE</sequence>
<dbReference type="InterPro" id="IPR003593">
    <property type="entry name" value="AAA+_ATPase"/>
</dbReference>
<accession>F2U9I6</accession>
<dbReference type="GO" id="GO:0005319">
    <property type="term" value="F:lipid transporter activity"/>
    <property type="evidence" value="ECO:0007669"/>
    <property type="project" value="TreeGrafter"/>
</dbReference>
<dbReference type="SUPFAM" id="SSF52540">
    <property type="entry name" value="P-loop containing nucleoside triphosphate hydrolases"/>
    <property type="match status" value="2"/>
</dbReference>
<feature type="transmembrane region" description="Helical" evidence="9">
    <location>
        <begin position="1360"/>
        <end position="1381"/>
    </location>
</feature>
<dbReference type="Pfam" id="PF23321">
    <property type="entry name" value="R1_ABCA1"/>
    <property type="match status" value="1"/>
</dbReference>
<evidence type="ECO:0000256" key="7">
    <source>
        <dbReference type="ARBA" id="ARBA00022989"/>
    </source>
</evidence>
<dbReference type="Gene3D" id="3.40.50.300">
    <property type="entry name" value="P-loop containing nucleotide triphosphate hydrolases"/>
    <property type="match status" value="2"/>
</dbReference>
<feature type="transmembrane region" description="Helical" evidence="9">
    <location>
        <begin position="358"/>
        <end position="378"/>
    </location>
</feature>
<evidence type="ECO:0000259" key="10">
    <source>
        <dbReference type="PROSITE" id="PS50893"/>
    </source>
</evidence>
<keyword evidence="5" id="KW-0547">Nucleotide-binding</keyword>
<keyword evidence="8 9" id="KW-0472">Membrane</keyword>
<keyword evidence="3 9" id="KW-0812">Transmembrane</keyword>
<dbReference type="GO" id="GO:0005524">
    <property type="term" value="F:ATP binding"/>
    <property type="evidence" value="ECO:0007669"/>
    <property type="project" value="UniProtKB-KW"/>
</dbReference>
<dbReference type="OMA" id="PYYCQAD"/>
<dbReference type="GO" id="GO:0016020">
    <property type="term" value="C:membrane"/>
    <property type="evidence" value="ECO:0007669"/>
    <property type="project" value="UniProtKB-SubCell"/>
</dbReference>
<evidence type="ECO:0000313" key="11">
    <source>
        <dbReference type="EMBL" id="EGD73013.1"/>
    </source>
</evidence>
<feature type="transmembrane region" description="Helical" evidence="9">
    <location>
        <begin position="1139"/>
        <end position="1162"/>
    </location>
</feature>
<dbReference type="eggNOG" id="KOG0059">
    <property type="taxonomic scope" value="Eukaryota"/>
</dbReference>
<feature type="transmembrane region" description="Helical" evidence="9">
    <location>
        <begin position="20"/>
        <end position="38"/>
    </location>
</feature>
<reference evidence="11" key="1">
    <citation type="submission" date="2009-08" db="EMBL/GenBank/DDBJ databases">
        <title>Annotation of Salpingoeca rosetta.</title>
        <authorList>
            <consortium name="The Broad Institute Genome Sequencing Platform"/>
            <person name="Russ C."/>
            <person name="Cuomo C."/>
            <person name="Burger G."/>
            <person name="Gray M.W."/>
            <person name="Holland P.W.H."/>
            <person name="King N."/>
            <person name="Lang F.B.F."/>
            <person name="Roger A.J."/>
            <person name="Ruiz-Trillo I."/>
            <person name="Young S.K."/>
            <person name="Zeng Q."/>
            <person name="Gargeya S."/>
            <person name="Alvarado L."/>
            <person name="Berlin A."/>
            <person name="Chapman S.B."/>
            <person name="Chen Z."/>
            <person name="Freedman E."/>
            <person name="Gellesch M."/>
            <person name="Goldberg J."/>
            <person name="Griggs A."/>
            <person name="Gujja S."/>
            <person name="Heilman E."/>
            <person name="Heiman D."/>
            <person name="Howarth C."/>
            <person name="Mehta T."/>
            <person name="Neiman D."/>
            <person name="Pearson M."/>
            <person name="Roberts A."/>
            <person name="Saif S."/>
            <person name="Shea T."/>
            <person name="Shenoy N."/>
            <person name="Sisk P."/>
            <person name="Stolte C."/>
            <person name="Sykes S."/>
            <person name="White J."/>
            <person name="Yandava C."/>
            <person name="Haas B."/>
            <person name="Nusbaum C."/>
            <person name="Birren B."/>
        </authorList>
    </citation>
    <scope>NUCLEOTIDE SEQUENCE [LARGE SCALE GENOMIC DNA]</scope>
    <source>
        <strain evidence="11">ATCC 50818</strain>
    </source>
</reference>
<dbReference type="GeneID" id="16074622"/>
<dbReference type="CDD" id="cd03263">
    <property type="entry name" value="ABC_subfamily_A"/>
    <property type="match status" value="2"/>
</dbReference>
<keyword evidence="7 9" id="KW-1133">Transmembrane helix</keyword>
<dbReference type="PANTHER" id="PTHR19229:SF250">
    <property type="entry name" value="ABC TRANSPORTER DOMAIN-CONTAINING PROTEIN-RELATED"/>
    <property type="match status" value="1"/>
</dbReference>
<feature type="transmembrane region" description="Helical" evidence="9">
    <location>
        <begin position="1182"/>
        <end position="1208"/>
    </location>
</feature>
<gene>
    <name evidence="11" type="ORF">PTSG_04722</name>
</gene>
<dbReference type="PROSITE" id="PS50893">
    <property type="entry name" value="ABC_TRANSPORTER_2"/>
    <property type="match status" value="2"/>
</dbReference>
<dbReference type="Proteomes" id="UP000007799">
    <property type="component" value="Unassembled WGS sequence"/>
</dbReference>
<organism evidence="12">
    <name type="scientific">Salpingoeca rosetta (strain ATCC 50818 / BSB-021)</name>
    <dbReference type="NCBI Taxonomy" id="946362"/>
    <lineage>
        <taxon>Eukaryota</taxon>
        <taxon>Choanoflagellata</taxon>
        <taxon>Craspedida</taxon>
        <taxon>Salpingoecidae</taxon>
        <taxon>Salpingoeca</taxon>
    </lineage>
</organism>
<feature type="transmembrane region" description="Helical" evidence="9">
    <location>
        <begin position="937"/>
        <end position="958"/>
    </location>
</feature>